<protein>
    <submittedName>
        <fullName evidence="1">Uncharacterized protein</fullName>
    </submittedName>
</protein>
<gene>
    <name evidence="1" type="ORF">ACMD2_13027</name>
</gene>
<accession>A0A199VYC3</accession>
<sequence>MAVEAFAPEWQIDSNEFGAFKSPFVLFLYVQGTKMGSKNGLIFGQIYGVVIARCEHPSLLCTTYSMQKLLGERLLYKRRMEMGYDSKRLCGPSSQRREI</sequence>
<reference evidence="1 2" key="1">
    <citation type="journal article" date="2016" name="DNA Res.">
        <title>The draft genome of MD-2 pineapple using hybrid error correction of long reads.</title>
        <authorList>
            <person name="Redwan R.M."/>
            <person name="Saidin A."/>
            <person name="Kumar S.V."/>
        </authorList>
    </citation>
    <scope>NUCLEOTIDE SEQUENCE [LARGE SCALE GENOMIC DNA]</scope>
    <source>
        <strain evidence="2">cv. MD2</strain>
        <tissue evidence="1">Leaf</tissue>
    </source>
</reference>
<evidence type="ECO:0000313" key="2">
    <source>
        <dbReference type="Proteomes" id="UP000092600"/>
    </source>
</evidence>
<dbReference type="Proteomes" id="UP000092600">
    <property type="component" value="Unassembled WGS sequence"/>
</dbReference>
<name>A0A199VYC3_ANACO</name>
<proteinExistence type="predicted"/>
<organism evidence="1 2">
    <name type="scientific">Ananas comosus</name>
    <name type="common">Pineapple</name>
    <name type="synonym">Ananas ananas</name>
    <dbReference type="NCBI Taxonomy" id="4615"/>
    <lineage>
        <taxon>Eukaryota</taxon>
        <taxon>Viridiplantae</taxon>
        <taxon>Streptophyta</taxon>
        <taxon>Embryophyta</taxon>
        <taxon>Tracheophyta</taxon>
        <taxon>Spermatophyta</taxon>
        <taxon>Magnoliopsida</taxon>
        <taxon>Liliopsida</taxon>
        <taxon>Poales</taxon>
        <taxon>Bromeliaceae</taxon>
        <taxon>Bromelioideae</taxon>
        <taxon>Ananas</taxon>
    </lineage>
</organism>
<dbReference type="EMBL" id="LSRQ01000621">
    <property type="protein sequence ID" value="OAY81700.1"/>
    <property type="molecule type" value="Genomic_DNA"/>
</dbReference>
<evidence type="ECO:0000313" key="1">
    <source>
        <dbReference type="EMBL" id="OAY81700.1"/>
    </source>
</evidence>
<dbReference type="AlphaFoldDB" id="A0A199VYC3"/>
<comment type="caution">
    <text evidence="1">The sequence shown here is derived from an EMBL/GenBank/DDBJ whole genome shotgun (WGS) entry which is preliminary data.</text>
</comment>